<proteinExistence type="predicted"/>
<evidence type="ECO:0000313" key="7">
    <source>
        <dbReference type="EMBL" id="CAI5437831.1"/>
    </source>
</evidence>
<feature type="coiled-coil region" evidence="4">
    <location>
        <begin position="75"/>
        <end position="109"/>
    </location>
</feature>
<protein>
    <recommendedName>
        <fullName evidence="6">RING-type domain-containing protein</fullName>
    </recommendedName>
</protein>
<keyword evidence="1 3" id="KW-0863">Zinc-finger</keyword>
<dbReference type="OrthoDB" id="19493at2759"/>
<dbReference type="AlphaFoldDB" id="A0A9P1I321"/>
<feature type="domain" description="RING-type" evidence="6">
    <location>
        <begin position="674"/>
        <end position="718"/>
    </location>
</feature>
<sequence>MDVSTCANDIFVLLADSKGLRKFTVFEKSKAIEKLHLKSLFLQSAQLISFCYPFSEFPPGVISKTIDGLSQMSKKKETEKLYQNLQKILDEIEERRKASESLYDNNMEQKEVSEKLASGIHRVLRGGNGQEKRGVKSSPSKSVVEGNIGSLTSPTPIAKRASEPSNLELKNEWRKNGTPDVAEEDILQRAKMILDGEFGQKLVEKESLRTLLQLEGIQRDEIRFTPTVTIGNAAKALAELALAVPVDLSIIWKNMEENGEKDEDDEEDSGLESAKTDRERLKNRKPTIVKVVRPGVRPKPIVAVAAQNIKISTDSSNNQQKEEISTCEEMRRKQDELWLDLRLSHLKKENLENVPKSDTEDTITTTTTTTTTSITPSGGIWTNPLEESLTPTKIDRKSMENCETCGMHRSWATLALLMAVCGKVEILKMEFEQCSAIPACLDEWEKVIRWKLESGEEKEEDAICPRCETALSGIERIIADGWKNLTIVPDSTKPNNNKIFERCCQNIPQEKMKTIISRQTPPPPQDSDFPDPNFSDVPPKPINNFQIRAKVVRKTSKLQKFGWKWLKAVNLRTLLSMAIFCEGKKNVLEMISRSDKFIANQMRNQDWSAMVVMCSREVNFKNLLSFKAIHEILESVGADGWIRPKKQQIIQVGSRRSQSTSSMTSWIVDTNSKCPICALSIKMVVGGIDRGFQTYSCGHVYHKMCLATKYSIGCLACRIRARRAAAETNKLKN</sequence>
<feature type="region of interest" description="Disordered" evidence="5">
    <location>
        <begin position="353"/>
        <end position="386"/>
    </location>
</feature>
<dbReference type="SUPFAM" id="SSF57850">
    <property type="entry name" value="RING/U-box"/>
    <property type="match status" value="1"/>
</dbReference>
<evidence type="ECO:0000256" key="2">
    <source>
        <dbReference type="ARBA" id="ARBA00022833"/>
    </source>
</evidence>
<dbReference type="Proteomes" id="UP001152747">
    <property type="component" value="Unassembled WGS sequence"/>
</dbReference>
<dbReference type="GO" id="GO:0008270">
    <property type="term" value="F:zinc ion binding"/>
    <property type="evidence" value="ECO:0007669"/>
    <property type="project" value="UniProtKB-KW"/>
</dbReference>
<organism evidence="7 8">
    <name type="scientific">Caenorhabditis angaria</name>
    <dbReference type="NCBI Taxonomy" id="860376"/>
    <lineage>
        <taxon>Eukaryota</taxon>
        <taxon>Metazoa</taxon>
        <taxon>Ecdysozoa</taxon>
        <taxon>Nematoda</taxon>
        <taxon>Chromadorea</taxon>
        <taxon>Rhabditida</taxon>
        <taxon>Rhabditina</taxon>
        <taxon>Rhabditomorpha</taxon>
        <taxon>Rhabditoidea</taxon>
        <taxon>Rhabditidae</taxon>
        <taxon>Peloderinae</taxon>
        <taxon>Caenorhabditis</taxon>
    </lineage>
</organism>
<name>A0A9P1I321_9PELO</name>
<dbReference type="EMBL" id="CANHGI010000001">
    <property type="protein sequence ID" value="CAI5437831.1"/>
    <property type="molecule type" value="Genomic_DNA"/>
</dbReference>
<evidence type="ECO:0000256" key="5">
    <source>
        <dbReference type="SAM" id="MobiDB-lite"/>
    </source>
</evidence>
<keyword evidence="8" id="KW-1185">Reference proteome</keyword>
<dbReference type="InterPro" id="IPR001841">
    <property type="entry name" value="Znf_RING"/>
</dbReference>
<keyword evidence="1 3" id="KW-0479">Metal-binding</keyword>
<feature type="region of interest" description="Disordered" evidence="5">
    <location>
        <begin position="259"/>
        <end position="282"/>
    </location>
</feature>
<comment type="caution">
    <text evidence="7">The sequence shown here is derived from an EMBL/GenBank/DDBJ whole genome shotgun (WGS) entry which is preliminary data.</text>
</comment>
<evidence type="ECO:0000313" key="8">
    <source>
        <dbReference type="Proteomes" id="UP001152747"/>
    </source>
</evidence>
<evidence type="ECO:0000256" key="4">
    <source>
        <dbReference type="SAM" id="Coils"/>
    </source>
</evidence>
<feature type="region of interest" description="Disordered" evidence="5">
    <location>
        <begin position="126"/>
        <end position="163"/>
    </location>
</feature>
<feature type="compositionally biased region" description="Acidic residues" evidence="5">
    <location>
        <begin position="259"/>
        <end position="270"/>
    </location>
</feature>
<accession>A0A9P1I321</accession>
<evidence type="ECO:0000259" key="6">
    <source>
        <dbReference type="PROSITE" id="PS50089"/>
    </source>
</evidence>
<reference evidence="7" key="1">
    <citation type="submission" date="2022-11" db="EMBL/GenBank/DDBJ databases">
        <authorList>
            <person name="Kikuchi T."/>
        </authorList>
    </citation>
    <scope>NUCLEOTIDE SEQUENCE</scope>
    <source>
        <strain evidence="7">PS1010</strain>
    </source>
</reference>
<feature type="compositionally biased region" description="Low complexity" evidence="5">
    <location>
        <begin position="362"/>
        <end position="375"/>
    </location>
</feature>
<keyword evidence="4" id="KW-0175">Coiled coil</keyword>
<gene>
    <name evidence="7" type="ORF">CAMP_LOCUS468</name>
</gene>
<evidence type="ECO:0000256" key="1">
    <source>
        <dbReference type="ARBA" id="ARBA00022771"/>
    </source>
</evidence>
<evidence type="ECO:0000256" key="3">
    <source>
        <dbReference type="PROSITE-ProRule" id="PRU00175"/>
    </source>
</evidence>
<dbReference type="PROSITE" id="PS50089">
    <property type="entry name" value="ZF_RING_2"/>
    <property type="match status" value="1"/>
</dbReference>
<keyword evidence="2" id="KW-0862">Zinc</keyword>